<sequence length="89" mass="9550">MIPTLIVFGLVFGHWWRFSLAAAAVGWPILLVATDVMGVEPNLLAASGLAVANTALSVLVHQGILRLLRRRRHVSRAVPADTNGGGQER</sequence>
<feature type="transmembrane region" description="Helical" evidence="1">
    <location>
        <begin position="45"/>
        <end position="68"/>
    </location>
</feature>
<accession>A0A2W4JAB9</accession>
<keyword evidence="1" id="KW-0812">Transmembrane</keyword>
<evidence type="ECO:0000256" key="1">
    <source>
        <dbReference type="SAM" id="Phobius"/>
    </source>
</evidence>
<keyword evidence="1" id="KW-1133">Transmembrane helix</keyword>
<name>A0A2W4JAB9_9PSEU</name>
<dbReference type="AlphaFoldDB" id="A0A2W4JAB9"/>
<comment type="caution">
    <text evidence="2">The sequence shown here is derived from an EMBL/GenBank/DDBJ whole genome shotgun (WGS) entry which is preliminary data.</text>
</comment>
<evidence type="ECO:0000313" key="2">
    <source>
        <dbReference type="EMBL" id="PZM95964.1"/>
    </source>
</evidence>
<reference evidence="2" key="1">
    <citation type="submission" date="2018-05" db="EMBL/GenBank/DDBJ databases">
        <authorList>
            <person name="Lanie J.A."/>
            <person name="Ng W.-L."/>
            <person name="Kazmierczak K.M."/>
            <person name="Andrzejewski T.M."/>
            <person name="Davidsen T.M."/>
            <person name="Wayne K.J."/>
            <person name="Tettelin H."/>
            <person name="Glass J.I."/>
            <person name="Rusch D."/>
            <person name="Podicherti R."/>
            <person name="Tsui H.-C.T."/>
            <person name="Winkler M.E."/>
        </authorList>
    </citation>
    <scope>NUCLEOTIDE SEQUENCE</scope>
    <source>
        <strain evidence="2">ZC4RG45</strain>
    </source>
</reference>
<protein>
    <submittedName>
        <fullName evidence="2">Uncharacterized protein</fullName>
    </submittedName>
</protein>
<gene>
    <name evidence="2" type="ORF">DIU77_11570</name>
</gene>
<proteinExistence type="predicted"/>
<keyword evidence="1" id="KW-0472">Membrane</keyword>
<dbReference type="EMBL" id="QGUI01000429">
    <property type="protein sequence ID" value="PZM95964.1"/>
    <property type="molecule type" value="Genomic_DNA"/>
</dbReference>
<organism evidence="2">
    <name type="scientific">Thermocrispum agreste</name>
    <dbReference type="NCBI Taxonomy" id="37925"/>
    <lineage>
        <taxon>Bacteria</taxon>
        <taxon>Bacillati</taxon>
        <taxon>Actinomycetota</taxon>
        <taxon>Actinomycetes</taxon>
        <taxon>Pseudonocardiales</taxon>
        <taxon>Pseudonocardiaceae</taxon>
        <taxon>Thermocrispum</taxon>
    </lineage>
</organism>